<evidence type="ECO:0000313" key="1">
    <source>
        <dbReference type="EMBL" id="KAA6365427.1"/>
    </source>
</evidence>
<reference evidence="1 2" key="1">
    <citation type="submission" date="2019-03" db="EMBL/GenBank/DDBJ databases">
        <title>Single cell metagenomics reveals metabolic interactions within the superorganism composed of flagellate Streblomastix strix and complex community of Bacteroidetes bacteria on its surface.</title>
        <authorList>
            <person name="Treitli S.C."/>
            <person name="Kolisko M."/>
            <person name="Husnik F."/>
            <person name="Keeling P."/>
            <person name="Hampl V."/>
        </authorList>
    </citation>
    <scope>NUCLEOTIDE SEQUENCE [LARGE SCALE GENOMIC DNA]</scope>
    <source>
        <strain evidence="1">ST1C</strain>
    </source>
</reference>
<dbReference type="SUPFAM" id="SSF56672">
    <property type="entry name" value="DNA/RNA polymerases"/>
    <property type="match status" value="1"/>
</dbReference>
<gene>
    <name evidence="1" type="ORF">EZS28_039044</name>
</gene>
<proteinExistence type="predicted"/>
<organism evidence="1 2">
    <name type="scientific">Streblomastix strix</name>
    <dbReference type="NCBI Taxonomy" id="222440"/>
    <lineage>
        <taxon>Eukaryota</taxon>
        <taxon>Metamonada</taxon>
        <taxon>Preaxostyla</taxon>
        <taxon>Oxymonadida</taxon>
        <taxon>Streblomastigidae</taxon>
        <taxon>Streblomastix</taxon>
    </lineage>
</organism>
<accession>A0A5J4U485</accession>
<dbReference type="InterPro" id="IPR043128">
    <property type="entry name" value="Rev_trsase/Diguanyl_cyclase"/>
</dbReference>
<dbReference type="Gene3D" id="3.30.70.270">
    <property type="match status" value="1"/>
</dbReference>
<comment type="caution">
    <text evidence="1">The sequence shown here is derived from an EMBL/GenBank/DDBJ whole genome shotgun (WGS) entry which is preliminary data.</text>
</comment>
<dbReference type="OrthoDB" id="10068977at2759"/>
<dbReference type="Gene3D" id="3.10.10.10">
    <property type="entry name" value="HIV Type 1 Reverse Transcriptase, subunit A, domain 1"/>
    <property type="match status" value="1"/>
</dbReference>
<evidence type="ECO:0008006" key="3">
    <source>
        <dbReference type="Google" id="ProtNLM"/>
    </source>
</evidence>
<dbReference type="AlphaFoldDB" id="A0A5J4U485"/>
<sequence>MEEEKMIYLEILQEEIQQGVVTRIPKKDALFLNRNRCNYQERWQIKEDPRLSLSQQKSSRHIVQRRKLQKVAKLTLGGYWASVLDISDAYNHIKVSKELQKYFAFTFAKETYTYIDMPF</sequence>
<dbReference type="InterPro" id="IPR043502">
    <property type="entry name" value="DNA/RNA_pol_sf"/>
</dbReference>
<dbReference type="Proteomes" id="UP000324800">
    <property type="component" value="Unassembled WGS sequence"/>
</dbReference>
<feature type="non-terminal residue" evidence="1">
    <location>
        <position position="119"/>
    </location>
</feature>
<dbReference type="EMBL" id="SNRW01020467">
    <property type="protein sequence ID" value="KAA6365427.1"/>
    <property type="molecule type" value="Genomic_DNA"/>
</dbReference>
<evidence type="ECO:0000313" key="2">
    <source>
        <dbReference type="Proteomes" id="UP000324800"/>
    </source>
</evidence>
<protein>
    <recommendedName>
        <fullName evidence="3">Reverse transcriptase domain-containing protein</fullName>
    </recommendedName>
</protein>
<name>A0A5J4U485_9EUKA</name>